<comment type="caution">
    <text evidence="1">The sequence shown here is derived from an EMBL/GenBank/DDBJ whole genome shotgun (WGS) entry which is preliminary data.</text>
</comment>
<name>A0AA88WCC0_9ASTE</name>
<evidence type="ECO:0000313" key="1">
    <source>
        <dbReference type="EMBL" id="KAK3025091.1"/>
    </source>
</evidence>
<accession>A0AA88WCC0</accession>
<dbReference type="EMBL" id="JAVXUP010000565">
    <property type="protein sequence ID" value="KAK3025091.1"/>
    <property type="molecule type" value="Genomic_DNA"/>
</dbReference>
<dbReference type="Proteomes" id="UP001188597">
    <property type="component" value="Unassembled WGS sequence"/>
</dbReference>
<dbReference type="AlphaFoldDB" id="A0AA88WCC0"/>
<keyword evidence="2" id="KW-1185">Reference proteome</keyword>
<reference evidence="1" key="1">
    <citation type="submission" date="2022-12" db="EMBL/GenBank/DDBJ databases">
        <title>Draft genome assemblies for two species of Escallonia (Escalloniales).</title>
        <authorList>
            <person name="Chanderbali A."/>
            <person name="Dervinis C."/>
            <person name="Anghel I."/>
            <person name="Soltis D."/>
            <person name="Soltis P."/>
            <person name="Zapata F."/>
        </authorList>
    </citation>
    <scope>NUCLEOTIDE SEQUENCE</scope>
    <source>
        <strain evidence="1">UCBG64.0493</strain>
        <tissue evidence="1">Leaf</tissue>
    </source>
</reference>
<organism evidence="1 2">
    <name type="scientific">Escallonia herrerae</name>
    <dbReference type="NCBI Taxonomy" id="1293975"/>
    <lineage>
        <taxon>Eukaryota</taxon>
        <taxon>Viridiplantae</taxon>
        <taxon>Streptophyta</taxon>
        <taxon>Embryophyta</taxon>
        <taxon>Tracheophyta</taxon>
        <taxon>Spermatophyta</taxon>
        <taxon>Magnoliopsida</taxon>
        <taxon>eudicotyledons</taxon>
        <taxon>Gunneridae</taxon>
        <taxon>Pentapetalae</taxon>
        <taxon>asterids</taxon>
        <taxon>campanulids</taxon>
        <taxon>Escalloniales</taxon>
        <taxon>Escalloniaceae</taxon>
        <taxon>Escallonia</taxon>
    </lineage>
</organism>
<gene>
    <name evidence="1" type="ORF">RJ639_044331</name>
</gene>
<sequence length="74" mass="7793">MSPLPTFIKEDIGSGDFGITRIVRAFGARSVSSVTRALEPETAASALRSAESQSVSQSLASFHLALHCSLTTIL</sequence>
<protein>
    <submittedName>
        <fullName evidence="1">Uncharacterized protein</fullName>
    </submittedName>
</protein>
<evidence type="ECO:0000313" key="2">
    <source>
        <dbReference type="Proteomes" id="UP001188597"/>
    </source>
</evidence>
<proteinExistence type="predicted"/>